<dbReference type="STRING" id="36849.OXPF_13150"/>
<dbReference type="PANTHER" id="PTHR46658:SF1">
    <property type="entry name" value="CYS OR MET METABOLISM PYRIDOXAL-PHOSPHATE-DEPENDENT ENZYME"/>
    <property type="match status" value="1"/>
</dbReference>
<proteinExistence type="predicted"/>
<dbReference type="InterPro" id="IPR009651">
    <property type="entry name" value="Met_g_lyase_put"/>
</dbReference>
<keyword evidence="2" id="KW-1185">Reference proteome</keyword>
<organism evidence="1 2">
    <name type="scientific">Oxobacter pfennigii</name>
    <dbReference type="NCBI Taxonomy" id="36849"/>
    <lineage>
        <taxon>Bacteria</taxon>
        <taxon>Bacillati</taxon>
        <taxon>Bacillota</taxon>
        <taxon>Clostridia</taxon>
        <taxon>Eubacteriales</taxon>
        <taxon>Clostridiaceae</taxon>
        <taxon>Oxobacter</taxon>
    </lineage>
</organism>
<evidence type="ECO:0000313" key="2">
    <source>
        <dbReference type="Proteomes" id="UP000050326"/>
    </source>
</evidence>
<evidence type="ECO:0000313" key="1">
    <source>
        <dbReference type="EMBL" id="KPU44840.1"/>
    </source>
</evidence>
<gene>
    <name evidence="1" type="ORF">OXPF_13150</name>
</gene>
<dbReference type="Gene3D" id="3.40.640.10">
    <property type="entry name" value="Type I PLP-dependent aspartate aminotransferase-like (Major domain)"/>
    <property type="match status" value="1"/>
</dbReference>
<dbReference type="PATRIC" id="fig|36849.3.peg.1400"/>
<dbReference type="AlphaFoldDB" id="A0A0N8NTH4"/>
<dbReference type="PANTHER" id="PTHR46658">
    <property type="entry name" value="CYS OR MET METABOLISM PYRIDOXAL-PHOSPHATE-DEPENDENT ENZYME"/>
    <property type="match status" value="1"/>
</dbReference>
<dbReference type="RefSeq" id="WP_152967716.1">
    <property type="nucleotide sequence ID" value="NZ_LKET01000028.1"/>
</dbReference>
<dbReference type="EMBL" id="LKET01000028">
    <property type="protein sequence ID" value="KPU44840.1"/>
    <property type="molecule type" value="Genomic_DNA"/>
</dbReference>
<dbReference type="InterPro" id="IPR015424">
    <property type="entry name" value="PyrdxlP-dep_Trfase"/>
</dbReference>
<keyword evidence="1" id="KW-0456">Lyase</keyword>
<accession>A0A0N8NTH4</accession>
<protein>
    <submittedName>
        <fullName evidence="1">Methionine gamma-lyase</fullName>
    </submittedName>
</protein>
<dbReference type="InterPro" id="IPR015421">
    <property type="entry name" value="PyrdxlP-dep_Trfase_major"/>
</dbReference>
<name>A0A0N8NTH4_9CLOT</name>
<dbReference type="Proteomes" id="UP000050326">
    <property type="component" value="Unassembled WGS sequence"/>
</dbReference>
<comment type="caution">
    <text evidence="1">The sequence shown here is derived from an EMBL/GenBank/DDBJ whole genome shotgun (WGS) entry which is preliminary data.</text>
</comment>
<dbReference type="OrthoDB" id="9764766at2"/>
<dbReference type="Gene3D" id="3.90.1150.60">
    <property type="entry name" value="Methioning gamme-lyase, C-terminal domain"/>
    <property type="match status" value="1"/>
</dbReference>
<dbReference type="Pfam" id="PF06838">
    <property type="entry name" value="Met_gamma_lyase"/>
    <property type="match status" value="1"/>
</dbReference>
<sequence length="431" mass="47820">MFNKTKDYLSKVYMIDEKISNLCEKVEKSIKYKFEELDEIKAYNQYKVLRAFQKNKISDAHFAFTTGYGYGDIGRDSLDRVYADAFNSEDCIVRPHFVSGTHAISVALFGNLRPGDKILAVTGKPYDTLEEIIGIRESRGSLKEYGVGYIQINLAENSKPDFESIKNALISDDKIRLVEIQRSTGYGWRPALTLKDIEDIIVLVKKVRKDVICFVDNCYGEFLDTYEPTEAGADLMAGSLIKNPGGGIAPTGGYIAGKKEYVENASYRLTSPGIGRECGSTFGVMRQLYQGFFLAPHVTMEALKGAIFCSKSFETLGFEVCPEVDSSRSDIIQGIKFKNKDTLIAFCQGIQKGSPIDSFVNAEPWDMPGYNDQVIMAAGAFIQGSSIELSADAPIREPYIAYLQGGLTYEHAKIGIMIALQNLLDKGYISL</sequence>
<dbReference type="GO" id="GO:0016829">
    <property type="term" value="F:lyase activity"/>
    <property type="evidence" value="ECO:0007669"/>
    <property type="project" value="UniProtKB-KW"/>
</dbReference>
<dbReference type="SUPFAM" id="SSF53383">
    <property type="entry name" value="PLP-dependent transferases"/>
    <property type="match status" value="1"/>
</dbReference>
<reference evidence="1 2" key="1">
    <citation type="submission" date="2015-09" db="EMBL/GenBank/DDBJ databases">
        <title>Genome sequence of Oxobacter pfennigii DSM 3222.</title>
        <authorList>
            <person name="Poehlein A."/>
            <person name="Bengelsdorf F.R."/>
            <person name="Schiel-Bengelsdorf B."/>
            <person name="Duerre P."/>
            <person name="Daniel R."/>
        </authorList>
    </citation>
    <scope>NUCLEOTIDE SEQUENCE [LARGE SCALE GENOMIC DNA]</scope>
    <source>
        <strain evidence="1 2">DSM 3222</strain>
    </source>
</reference>